<name>A0A8H5UKI1_9HYPO</name>
<dbReference type="AlphaFoldDB" id="A0A8H5UKI1"/>
<dbReference type="SUPFAM" id="SSF57701">
    <property type="entry name" value="Zn2/Cys6 DNA-binding domain"/>
    <property type="match status" value="1"/>
</dbReference>
<feature type="non-terminal residue" evidence="8">
    <location>
        <position position="1"/>
    </location>
</feature>
<dbReference type="InterPro" id="IPR036864">
    <property type="entry name" value="Zn2-C6_fun-type_DNA-bd_sf"/>
</dbReference>
<evidence type="ECO:0000313" key="8">
    <source>
        <dbReference type="EMBL" id="KAF5690731.1"/>
    </source>
</evidence>
<dbReference type="InterPro" id="IPR001138">
    <property type="entry name" value="Zn2Cys6_DnaBD"/>
</dbReference>
<dbReference type="GO" id="GO:0000981">
    <property type="term" value="F:DNA-binding transcription factor activity, RNA polymerase II-specific"/>
    <property type="evidence" value="ECO:0007669"/>
    <property type="project" value="InterPro"/>
</dbReference>
<dbReference type="InterPro" id="IPR050815">
    <property type="entry name" value="TF_fung"/>
</dbReference>
<proteinExistence type="predicted"/>
<sequence length="633" mass="71602">MDENPRASKRARQACRPCRRKKSKCSGEQPVYSTCARLRHTCIYGQEQQQQNHAQADGIPASLPSPIVPGRERERDQDRRPTSSWEDRIERMEDTLSQVVQALNKTQQNQNDLHSHSATSRHDVTDTTTADSIMLPTPKATTSPRASTLPSEQSLEIIGHVYLRYCECQPLPLFDHSTFVSSLITRDPELIYAVTAAVRWACPNDCALDEKADYVELAHDLAMARVTKGSVELSTIQTLCLLSFSYLNDGQFARSRLLCSMAASLARSAQLSLRPTSTALHRTLEERIRCFWATVLLCRFLGEPEPLVPSTLSSDLLLPTSPATPSEDIMKTPTETENQPSRTSFGILEVVIQLSEIWPMISKYVRTRGGSVNKEAFPWDPTSQYATTLGVLMNLGFKLPLIYRYRSMNVSSISSEHLEKSRNYWAPWFLTRLVYHTIICILNHPLLLTLQIRHIQNVSEAFLQQTSWSLTNHISWIMHFLDFFMSREFVPSDPWLVYWVAVVITIELQRSHSNNTSSIQSKENVAKCFKFIHSLEYQSVYIRQMISRLRRLETRMAVWSSSADVPNDQHCYVDISGILEILEGANQEDAPSGEGSASTIFGSTLSSQISREDTSNEAPTQLPIIKPVERDGT</sequence>
<comment type="caution">
    <text evidence="8">The sequence shown here is derived from an EMBL/GenBank/DDBJ whole genome shotgun (WGS) entry which is preliminary data.</text>
</comment>
<evidence type="ECO:0000256" key="5">
    <source>
        <dbReference type="ARBA" id="ARBA00023242"/>
    </source>
</evidence>
<evidence type="ECO:0000256" key="3">
    <source>
        <dbReference type="ARBA" id="ARBA00023015"/>
    </source>
</evidence>
<dbReference type="PANTHER" id="PTHR47338:SF9">
    <property type="entry name" value="ZN(II)2CYS6 TRANSCRIPTION FACTOR (EUROFUNG)"/>
    <property type="match status" value="1"/>
</dbReference>
<keyword evidence="9" id="KW-1185">Reference proteome</keyword>
<dbReference type="CDD" id="cd00067">
    <property type="entry name" value="GAL4"/>
    <property type="match status" value="1"/>
</dbReference>
<organism evidence="8 9">
    <name type="scientific">Fusarium globosum</name>
    <dbReference type="NCBI Taxonomy" id="78864"/>
    <lineage>
        <taxon>Eukaryota</taxon>
        <taxon>Fungi</taxon>
        <taxon>Dikarya</taxon>
        <taxon>Ascomycota</taxon>
        <taxon>Pezizomycotina</taxon>
        <taxon>Sordariomycetes</taxon>
        <taxon>Hypocreomycetidae</taxon>
        <taxon>Hypocreales</taxon>
        <taxon>Nectriaceae</taxon>
        <taxon>Fusarium</taxon>
        <taxon>Fusarium fujikuroi species complex</taxon>
    </lineage>
</organism>
<dbReference type="EMBL" id="JAAQPF010001260">
    <property type="protein sequence ID" value="KAF5690731.1"/>
    <property type="molecule type" value="Genomic_DNA"/>
</dbReference>
<dbReference type="Gene3D" id="4.10.240.10">
    <property type="entry name" value="Zn(2)-C6 fungal-type DNA-binding domain"/>
    <property type="match status" value="1"/>
</dbReference>
<feature type="domain" description="Zn(2)-C6 fungal-type" evidence="7">
    <location>
        <begin position="14"/>
        <end position="44"/>
    </location>
</feature>
<comment type="subcellular location">
    <subcellularLocation>
        <location evidence="1">Nucleus</location>
    </subcellularLocation>
</comment>
<dbReference type="CDD" id="cd12148">
    <property type="entry name" value="fungal_TF_MHR"/>
    <property type="match status" value="1"/>
</dbReference>
<feature type="compositionally biased region" description="Polar residues" evidence="6">
    <location>
        <begin position="595"/>
        <end position="609"/>
    </location>
</feature>
<reference evidence="8 9" key="1">
    <citation type="submission" date="2020-05" db="EMBL/GenBank/DDBJ databases">
        <title>Identification and distribution of gene clusters putatively required for synthesis of sphingolipid metabolism inhibitors in phylogenetically diverse species of the filamentous fungus Fusarium.</title>
        <authorList>
            <person name="Kim H.-S."/>
            <person name="Busman M."/>
            <person name="Brown D.W."/>
            <person name="Divon H."/>
            <person name="Uhlig S."/>
            <person name="Proctor R.H."/>
        </authorList>
    </citation>
    <scope>NUCLEOTIDE SEQUENCE [LARGE SCALE GENOMIC DNA]</scope>
    <source>
        <strain evidence="8 9">NRRL 26131</strain>
    </source>
</reference>
<gene>
    <name evidence="8" type="ORF">FGLOB1_14635</name>
</gene>
<evidence type="ECO:0000256" key="2">
    <source>
        <dbReference type="ARBA" id="ARBA00022723"/>
    </source>
</evidence>
<accession>A0A8H5UKI1</accession>
<dbReference type="Proteomes" id="UP000532311">
    <property type="component" value="Unassembled WGS sequence"/>
</dbReference>
<feature type="compositionally biased region" description="Basic and acidic residues" evidence="6">
    <location>
        <begin position="70"/>
        <end position="90"/>
    </location>
</feature>
<evidence type="ECO:0000313" key="9">
    <source>
        <dbReference type="Proteomes" id="UP000532311"/>
    </source>
</evidence>
<keyword evidence="4" id="KW-0804">Transcription</keyword>
<dbReference type="SMART" id="SM00066">
    <property type="entry name" value="GAL4"/>
    <property type="match status" value="1"/>
</dbReference>
<dbReference type="PROSITE" id="PS50048">
    <property type="entry name" value="ZN2_CY6_FUNGAL_2"/>
    <property type="match status" value="1"/>
</dbReference>
<evidence type="ECO:0000256" key="4">
    <source>
        <dbReference type="ARBA" id="ARBA00023163"/>
    </source>
</evidence>
<evidence type="ECO:0000259" key="7">
    <source>
        <dbReference type="PROSITE" id="PS50048"/>
    </source>
</evidence>
<evidence type="ECO:0000256" key="6">
    <source>
        <dbReference type="SAM" id="MobiDB-lite"/>
    </source>
</evidence>
<keyword evidence="5" id="KW-0539">Nucleus</keyword>
<dbReference type="Pfam" id="PF00172">
    <property type="entry name" value="Zn_clus"/>
    <property type="match status" value="1"/>
</dbReference>
<protein>
    <submittedName>
        <fullName evidence="8">C6 transcription factor</fullName>
    </submittedName>
</protein>
<dbReference type="GO" id="GO:0008270">
    <property type="term" value="F:zinc ion binding"/>
    <property type="evidence" value="ECO:0007669"/>
    <property type="project" value="InterPro"/>
</dbReference>
<feature type="region of interest" description="Disordered" evidence="6">
    <location>
        <begin position="53"/>
        <end position="90"/>
    </location>
</feature>
<feature type="compositionally biased region" description="Polar residues" evidence="6">
    <location>
        <begin position="107"/>
        <end position="118"/>
    </location>
</feature>
<feature type="region of interest" description="Disordered" evidence="6">
    <location>
        <begin position="107"/>
        <end position="148"/>
    </location>
</feature>
<dbReference type="PANTHER" id="PTHR47338">
    <property type="entry name" value="ZN(II)2CYS6 TRANSCRIPTION FACTOR (EUROFUNG)-RELATED"/>
    <property type="match status" value="1"/>
</dbReference>
<keyword evidence="3" id="KW-0805">Transcription regulation</keyword>
<feature type="region of interest" description="Disordered" evidence="6">
    <location>
        <begin position="587"/>
        <end position="633"/>
    </location>
</feature>
<dbReference type="GO" id="GO:0005634">
    <property type="term" value="C:nucleus"/>
    <property type="evidence" value="ECO:0007669"/>
    <property type="project" value="UniProtKB-SubCell"/>
</dbReference>
<evidence type="ECO:0000256" key="1">
    <source>
        <dbReference type="ARBA" id="ARBA00004123"/>
    </source>
</evidence>
<keyword evidence="2" id="KW-0479">Metal-binding</keyword>
<feature type="compositionally biased region" description="Polar residues" evidence="6">
    <location>
        <begin position="139"/>
        <end position="148"/>
    </location>
</feature>